<evidence type="ECO:0000313" key="3">
    <source>
        <dbReference type="Proteomes" id="UP000252132"/>
    </source>
</evidence>
<dbReference type="InterPro" id="IPR007481">
    <property type="entry name" value="SspB"/>
</dbReference>
<dbReference type="AlphaFoldDB" id="A0A368E349"/>
<dbReference type="Pfam" id="PF04386">
    <property type="entry name" value="SspB"/>
    <property type="match status" value="1"/>
</dbReference>
<reference evidence="2 3" key="1">
    <citation type="journal article" date="2018" name="Microbiome">
        <title>Fine metagenomic profile of the Mediterranean stratified and mixed water columns revealed by assembly and recruitment.</title>
        <authorList>
            <person name="Haro-Moreno J.M."/>
            <person name="Lopez-Perez M."/>
            <person name="De La Torre J.R."/>
            <person name="Picazo A."/>
            <person name="Camacho A."/>
            <person name="Rodriguez-Valera F."/>
        </authorList>
    </citation>
    <scope>NUCLEOTIDE SEQUENCE [LARGE SCALE GENOMIC DNA]</scope>
    <source>
        <strain evidence="2">MED-G55</strain>
    </source>
</reference>
<dbReference type="Gene3D" id="2.30.30.220">
    <property type="entry name" value="SspB-like"/>
    <property type="match status" value="1"/>
</dbReference>
<dbReference type="EMBL" id="QOQF01000004">
    <property type="protein sequence ID" value="RCL77956.1"/>
    <property type="molecule type" value="Genomic_DNA"/>
</dbReference>
<protein>
    <recommendedName>
        <fullName evidence="4">Stringent starvation protein B</fullName>
    </recommendedName>
</protein>
<accession>A0A368E349</accession>
<organism evidence="2 3">
    <name type="scientific">PS1 clade bacterium</name>
    <dbReference type="NCBI Taxonomy" id="2175152"/>
    <lineage>
        <taxon>Bacteria</taxon>
        <taxon>Pseudomonadati</taxon>
        <taxon>Pseudomonadota</taxon>
        <taxon>Alphaproteobacteria</taxon>
        <taxon>PS1 clade</taxon>
    </lineage>
</organism>
<feature type="compositionally biased region" description="Basic and acidic residues" evidence="1">
    <location>
        <begin position="138"/>
        <end position="148"/>
    </location>
</feature>
<evidence type="ECO:0000313" key="2">
    <source>
        <dbReference type="EMBL" id="RCL77956.1"/>
    </source>
</evidence>
<comment type="caution">
    <text evidence="2">The sequence shown here is derived from an EMBL/GenBank/DDBJ whole genome shotgun (WGS) entry which is preliminary data.</text>
</comment>
<dbReference type="SUPFAM" id="SSF101738">
    <property type="entry name" value="SspB-like"/>
    <property type="match status" value="1"/>
</dbReference>
<gene>
    <name evidence="2" type="ORF">DBW69_02125</name>
</gene>
<dbReference type="InterPro" id="IPR036760">
    <property type="entry name" value="SspB-like_sf"/>
</dbReference>
<proteinExistence type="predicted"/>
<evidence type="ECO:0008006" key="4">
    <source>
        <dbReference type="Google" id="ProtNLM"/>
    </source>
</evidence>
<dbReference type="Proteomes" id="UP000252132">
    <property type="component" value="Unassembled WGS sequence"/>
</dbReference>
<feature type="region of interest" description="Disordered" evidence="1">
    <location>
        <begin position="120"/>
        <end position="169"/>
    </location>
</feature>
<sequence length="169" mass="19120">MNEIDYEKLTHKAMLNLISDILSSVSEGGLPGEHHFYISFKTQAPKVSISDSLMAQYPEEMTIVLQNQYENLIVTPDGFSVRLSFNHTPHDLYIPFAALTKFYDPSVSFGLVLDDMTVSATPAPASDNLSESDFDDREEQKEKEKENQEPENNPTGEVVNLENFRDKKD</sequence>
<evidence type="ECO:0000256" key="1">
    <source>
        <dbReference type="SAM" id="MobiDB-lite"/>
    </source>
</evidence>
<name>A0A368E349_9PROT</name>